<keyword evidence="2" id="KW-1185">Reference proteome</keyword>
<protein>
    <recommendedName>
        <fullName evidence="3">SMI1/KNR4 family protein</fullName>
    </recommendedName>
</protein>
<dbReference type="Proteomes" id="UP000631670">
    <property type="component" value="Unassembled WGS sequence"/>
</dbReference>
<accession>A0ABR9I4G4</accession>
<proteinExistence type="predicted"/>
<gene>
    <name evidence="1" type="ORF">H4696_005218</name>
</gene>
<evidence type="ECO:0000313" key="1">
    <source>
        <dbReference type="EMBL" id="MBE1498118.1"/>
    </source>
</evidence>
<evidence type="ECO:0000313" key="2">
    <source>
        <dbReference type="Proteomes" id="UP000631670"/>
    </source>
</evidence>
<evidence type="ECO:0008006" key="3">
    <source>
        <dbReference type="Google" id="ProtNLM"/>
    </source>
</evidence>
<reference evidence="1 2" key="1">
    <citation type="submission" date="2020-10" db="EMBL/GenBank/DDBJ databases">
        <title>Sequencing the genomes of 1000 actinobacteria strains.</title>
        <authorList>
            <person name="Klenk H.-P."/>
        </authorList>
    </citation>
    <scope>NUCLEOTIDE SEQUENCE [LARGE SCALE GENOMIC DNA]</scope>
    <source>
        <strain evidence="1 2">DSM 44653</strain>
    </source>
</reference>
<organism evidence="1 2">
    <name type="scientific">Amycolatopsis lexingtonensis</name>
    <dbReference type="NCBI Taxonomy" id="218822"/>
    <lineage>
        <taxon>Bacteria</taxon>
        <taxon>Bacillati</taxon>
        <taxon>Actinomycetota</taxon>
        <taxon>Actinomycetes</taxon>
        <taxon>Pseudonocardiales</taxon>
        <taxon>Pseudonocardiaceae</taxon>
        <taxon>Amycolatopsis</taxon>
    </lineage>
</organism>
<comment type="caution">
    <text evidence="1">The sequence shown here is derived from an EMBL/GenBank/DDBJ whole genome shotgun (WGS) entry which is preliminary data.</text>
</comment>
<sequence length="134" mass="14127">MAGQSFVEQREERRMLAPDDVVRDFAAGAPDREAVAWIGAVTWSMSDDGGAYRVLVTAADGTAFGFAARRDSPALALCDVADRFQDFVADNLRVGLPPVPGTARPAVPAVVGGEACWTDAKTGWRCPIGAYAAP</sequence>
<dbReference type="EMBL" id="JADBEG010000001">
    <property type="protein sequence ID" value="MBE1498118.1"/>
    <property type="molecule type" value="Genomic_DNA"/>
</dbReference>
<dbReference type="RefSeq" id="WP_143264920.1">
    <property type="nucleotide sequence ID" value="NZ_JADBEG010000001.1"/>
</dbReference>
<name>A0ABR9I4G4_9PSEU</name>